<keyword evidence="3" id="KW-1185">Reference proteome</keyword>
<organism evidence="2 3">
    <name type="scientific">Thermostaphylospora chromogena</name>
    <dbReference type="NCBI Taxonomy" id="35622"/>
    <lineage>
        <taxon>Bacteria</taxon>
        <taxon>Bacillati</taxon>
        <taxon>Actinomycetota</taxon>
        <taxon>Actinomycetes</taxon>
        <taxon>Streptosporangiales</taxon>
        <taxon>Thermomonosporaceae</taxon>
        <taxon>Thermostaphylospora</taxon>
    </lineage>
</organism>
<dbReference type="PANTHER" id="PTHR47691:SF3">
    <property type="entry name" value="HTH-TYPE TRANSCRIPTIONAL REGULATOR RV0890C-RELATED"/>
    <property type="match status" value="1"/>
</dbReference>
<proteinExistence type="predicted"/>
<protein>
    <submittedName>
        <fullName evidence="2">Predicted ATPase</fullName>
    </submittedName>
</protein>
<feature type="domain" description="Orc1-like AAA ATPase" evidence="1">
    <location>
        <begin position="17"/>
        <end position="134"/>
    </location>
</feature>
<dbReference type="Proteomes" id="UP000217103">
    <property type="component" value="Unassembled WGS sequence"/>
</dbReference>
<evidence type="ECO:0000259" key="1">
    <source>
        <dbReference type="Pfam" id="PF13191"/>
    </source>
</evidence>
<dbReference type="InterPro" id="IPR027417">
    <property type="entry name" value="P-loop_NTPase"/>
</dbReference>
<dbReference type="AlphaFoldDB" id="A0A1H1E131"/>
<dbReference type="PRINTS" id="PR00364">
    <property type="entry name" value="DISEASERSIST"/>
</dbReference>
<dbReference type="Gene3D" id="3.40.50.300">
    <property type="entry name" value="P-loop containing nucleotide triphosphate hydrolases"/>
    <property type="match status" value="1"/>
</dbReference>
<dbReference type="SUPFAM" id="SSF52540">
    <property type="entry name" value="P-loop containing nucleoside triphosphate hydrolases"/>
    <property type="match status" value="1"/>
</dbReference>
<evidence type="ECO:0000313" key="2">
    <source>
        <dbReference type="EMBL" id="SDQ82482.1"/>
    </source>
</evidence>
<dbReference type="SUPFAM" id="SSF48452">
    <property type="entry name" value="TPR-like"/>
    <property type="match status" value="1"/>
</dbReference>
<dbReference type="PANTHER" id="PTHR47691">
    <property type="entry name" value="REGULATOR-RELATED"/>
    <property type="match status" value="1"/>
</dbReference>
<dbReference type="Gene3D" id="1.25.40.10">
    <property type="entry name" value="Tetratricopeptide repeat domain"/>
    <property type="match status" value="1"/>
</dbReference>
<dbReference type="Pfam" id="PF13191">
    <property type="entry name" value="AAA_16"/>
    <property type="match status" value="1"/>
</dbReference>
<reference evidence="2 3" key="1">
    <citation type="submission" date="2016-10" db="EMBL/GenBank/DDBJ databases">
        <authorList>
            <person name="de Groot N.N."/>
        </authorList>
    </citation>
    <scope>NUCLEOTIDE SEQUENCE [LARGE SCALE GENOMIC DNA]</scope>
    <source>
        <strain evidence="2 3">DSM 43794</strain>
    </source>
</reference>
<gene>
    <name evidence="2" type="ORF">SAMN04489764_2267</name>
</gene>
<dbReference type="STRING" id="35622.SAMN04489764_2267"/>
<accession>A0A1H1E131</accession>
<dbReference type="EMBL" id="FNKK01000002">
    <property type="protein sequence ID" value="SDQ82482.1"/>
    <property type="molecule type" value="Genomic_DNA"/>
</dbReference>
<dbReference type="InterPro" id="IPR041664">
    <property type="entry name" value="AAA_16"/>
</dbReference>
<name>A0A1H1E131_9ACTN</name>
<dbReference type="InterPro" id="IPR011990">
    <property type="entry name" value="TPR-like_helical_dom_sf"/>
</dbReference>
<evidence type="ECO:0000313" key="3">
    <source>
        <dbReference type="Proteomes" id="UP000217103"/>
    </source>
</evidence>
<sequence>MEAYVRRGNLPAEPTSFIGREHEIEIVASMIGRFPLVTLTGVAGVGKTRLAFRVAERLTRDFPDGVWVADLSGEQNPDLVAYDVAAALGLLERSMRSQIEALTDHLSGKKLLLVLDTCEHLLAACRALVGVLLHAAPQVRVLATSRQALGLAEETVYTVEPLPAPDPDSHGLDLNESSAVRLFLERARALDPGFDPDPREVARLCRLLDGIPLAIELAARRVRSMTIEQIADGLDDRFALLTGGSRTPIGRHRTLRTAVGWSHELLTADERLLWARLTVFADDFDAVTAQAVCADERLPDIRGPLERLAYKSIVISKGSRHRMLSMVREYGEEWLRLLGERELMAQRQRAHYLLLARRAEQEWYGKAQVEWADWAHTEMPNLRGALDGALNDPASLELAGTLWFAWFCLGHAQEGRYYLDRVLATDPPPGPARTKALWAAALVAIAQGDTRTARGRASRAMSEARRRRDAEAVGYAAFTLGLAHLVSGDLWRAEALTRKAVKAFERVAEAEPGLVTATITRALLLTMMGDHRGALALIEPERAHWERQGELWASSYSDLVDSYIRLAEGAVAEARQSAIEALDAKWRLGDTMGCALAIDQLAAVAIARDNPERAAYLLGVAQRMWTRFGRPRLGFAGLVVRRERTEAGARRILGDAAFDAAFRLGRTVDPAEAVACVRDM</sequence>